<accession>A0AB34JQL6</accession>
<keyword evidence="12" id="KW-1185">Reference proteome</keyword>
<dbReference type="InterPro" id="IPR006094">
    <property type="entry name" value="Oxid_FAD_bind_N"/>
</dbReference>
<dbReference type="EC" id="1.1.2.4" evidence="9"/>
<keyword evidence="6" id="KW-0809">Transit peptide</keyword>
<dbReference type="GO" id="GO:0071949">
    <property type="term" value="F:FAD binding"/>
    <property type="evidence" value="ECO:0007669"/>
    <property type="project" value="InterPro"/>
</dbReference>
<dbReference type="InterPro" id="IPR004113">
    <property type="entry name" value="FAD-bd_oxidored_4_C"/>
</dbReference>
<keyword evidence="5" id="KW-0274">FAD</keyword>
<dbReference type="InterPro" id="IPR016164">
    <property type="entry name" value="FAD-linked_Oxase-like_C"/>
</dbReference>
<dbReference type="AlphaFoldDB" id="A0AB34JQL6"/>
<dbReference type="GO" id="GO:0004458">
    <property type="term" value="F:D-lactate dehydrogenase (cytochrome) activity"/>
    <property type="evidence" value="ECO:0007669"/>
    <property type="project" value="UniProtKB-EC"/>
</dbReference>
<evidence type="ECO:0000256" key="7">
    <source>
        <dbReference type="ARBA" id="ARBA00023002"/>
    </source>
</evidence>
<organism evidence="11 12">
    <name type="scientific">Prymnesium parvum</name>
    <name type="common">Toxic golden alga</name>
    <dbReference type="NCBI Taxonomy" id="97485"/>
    <lineage>
        <taxon>Eukaryota</taxon>
        <taxon>Haptista</taxon>
        <taxon>Haptophyta</taxon>
        <taxon>Prymnesiophyceae</taxon>
        <taxon>Prymnesiales</taxon>
        <taxon>Prymnesiaceae</taxon>
        <taxon>Prymnesium</taxon>
    </lineage>
</organism>
<dbReference type="InterPro" id="IPR016166">
    <property type="entry name" value="FAD-bd_PCMH"/>
</dbReference>
<dbReference type="FunFam" id="1.10.45.10:FF:000001">
    <property type="entry name" value="D-lactate dehydrogenase mitochondrial"/>
    <property type="match status" value="1"/>
</dbReference>
<keyword evidence="4" id="KW-0285">Flavoprotein</keyword>
<evidence type="ECO:0000256" key="5">
    <source>
        <dbReference type="ARBA" id="ARBA00022827"/>
    </source>
</evidence>
<protein>
    <recommendedName>
        <fullName evidence="9">D-lactate dehydrogenase (cytochrome)</fullName>
        <ecNumber evidence="9">1.1.2.4</ecNumber>
    </recommendedName>
</protein>
<dbReference type="Gene3D" id="3.30.465.10">
    <property type="match status" value="1"/>
</dbReference>
<dbReference type="GO" id="GO:0008720">
    <property type="term" value="F:D-lactate dehydrogenase (NAD+) activity"/>
    <property type="evidence" value="ECO:0007669"/>
    <property type="project" value="TreeGrafter"/>
</dbReference>
<dbReference type="SUPFAM" id="SSF56176">
    <property type="entry name" value="FAD-binding/transporter-associated domain-like"/>
    <property type="match status" value="1"/>
</dbReference>
<dbReference type="GO" id="GO:0005739">
    <property type="term" value="C:mitochondrion"/>
    <property type="evidence" value="ECO:0007669"/>
    <property type="project" value="UniProtKB-SubCell"/>
</dbReference>
<sequence length="490" mass="51523">MSILHAGGLLKQLRRIRAPRRPWPDSRGLCSVPDRLLARIERVCHRISTNASILERHGDDESYHPALPPDVVAFAHSTEEVQAIVRLCAETRTPLIPFGTGTSLEGHIQAVRGGVCLDLSEMNQVLQLHPDDMDCRVQAGVTRVALNAELRATGLSFPFDPGADASLGGMVATGASGTNSVKYGTMRGNTLGLTAVLADGSVVSTGGRARKSSAGYDLTSLLVGSEGTLAVITEAQLRLHPIPAAVSAATCTFPSLAQAGAAVAALLQCGVPLSRAELLDGTTVAAFNAYAPDVADLDVAPTLFLEFEGVSEEAVRALASVSQECCSDHAGAGFQWATSESERRRLWAARHATYYAALALRPGSRGIVTDAVVPLSSLAQVMVDTANDVRSSGVIGPIFGHAGDGNFHCILLVRKDDPPEYVAMLQGINDRLIERTLAVGGSCTGEHGIGIGKKKWLAREFGDGAVSMMRTIKQALDPLGILNPGKVVDA</sequence>
<dbReference type="Gene3D" id="3.30.70.2740">
    <property type="match status" value="1"/>
</dbReference>
<evidence type="ECO:0000256" key="9">
    <source>
        <dbReference type="ARBA" id="ARBA00038897"/>
    </source>
</evidence>
<dbReference type="EMBL" id="JBGBPQ010000005">
    <property type="protein sequence ID" value="KAL1524279.1"/>
    <property type="molecule type" value="Genomic_DNA"/>
</dbReference>
<proteinExistence type="inferred from homology"/>
<evidence type="ECO:0000313" key="11">
    <source>
        <dbReference type="EMBL" id="KAL1524279.1"/>
    </source>
</evidence>
<dbReference type="PROSITE" id="PS51387">
    <property type="entry name" value="FAD_PCMH"/>
    <property type="match status" value="1"/>
</dbReference>
<name>A0AB34JQL6_PRYPA</name>
<gene>
    <name evidence="11" type="ORF">AB1Y20_019182</name>
</gene>
<dbReference type="Proteomes" id="UP001515480">
    <property type="component" value="Unassembled WGS sequence"/>
</dbReference>
<dbReference type="InterPro" id="IPR036318">
    <property type="entry name" value="FAD-bd_PCMH-like_sf"/>
</dbReference>
<dbReference type="InterPro" id="IPR016169">
    <property type="entry name" value="FAD-bd_PCMH_sub2"/>
</dbReference>
<evidence type="ECO:0000256" key="6">
    <source>
        <dbReference type="ARBA" id="ARBA00022946"/>
    </source>
</evidence>
<dbReference type="Pfam" id="PF01565">
    <property type="entry name" value="FAD_binding_4"/>
    <property type="match status" value="1"/>
</dbReference>
<dbReference type="Gene3D" id="1.10.45.10">
    <property type="entry name" value="Vanillyl-alcohol Oxidase, Chain A, domain 4"/>
    <property type="match status" value="1"/>
</dbReference>
<comment type="subcellular location">
    <subcellularLocation>
        <location evidence="2">Mitochondrion</location>
    </subcellularLocation>
</comment>
<dbReference type="FunFam" id="3.30.43.10:FF:000010">
    <property type="entry name" value="probable D-lactate dehydrogenase, mitochondrial"/>
    <property type="match status" value="1"/>
</dbReference>
<dbReference type="GO" id="GO:1903457">
    <property type="term" value="P:lactate catabolic process"/>
    <property type="evidence" value="ECO:0007669"/>
    <property type="project" value="TreeGrafter"/>
</dbReference>
<dbReference type="FunFam" id="3.30.70.2740:FF:000001">
    <property type="entry name" value="D-lactate dehydrogenase mitochondrial"/>
    <property type="match status" value="1"/>
</dbReference>
<comment type="caution">
    <text evidence="11">The sequence shown here is derived from an EMBL/GenBank/DDBJ whole genome shotgun (WGS) entry which is preliminary data.</text>
</comment>
<comment type="cofactor">
    <cofactor evidence="1">
        <name>FAD</name>
        <dbReference type="ChEBI" id="CHEBI:57692"/>
    </cofactor>
</comment>
<dbReference type="PANTHER" id="PTHR11748:SF111">
    <property type="entry name" value="D-LACTATE DEHYDROGENASE, MITOCHONDRIAL-RELATED"/>
    <property type="match status" value="1"/>
</dbReference>
<keyword evidence="7" id="KW-0560">Oxidoreductase</keyword>
<evidence type="ECO:0000313" key="12">
    <source>
        <dbReference type="Proteomes" id="UP001515480"/>
    </source>
</evidence>
<evidence type="ECO:0000259" key="10">
    <source>
        <dbReference type="PROSITE" id="PS51387"/>
    </source>
</evidence>
<reference evidence="11 12" key="1">
    <citation type="journal article" date="2024" name="Science">
        <title>Giant polyketide synthase enzymes in the biosynthesis of giant marine polyether toxins.</title>
        <authorList>
            <person name="Fallon T.R."/>
            <person name="Shende V.V."/>
            <person name="Wierzbicki I.H."/>
            <person name="Pendleton A.L."/>
            <person name="Watervoot N.F."/>
            <person name="Auber R.P."/>
            <person name="Gonzalez D.J."/>
            <person name="Wisecaver J.H."/>
            <person name="Moore B.S."/>
        </authorList>
    </citation>
    <scope>NUCLEOTIDE SEQUENCE [LARGE SCALE GENOMIC DNA]</scope>
    <source>
        <strain evidence="11 12">12B1</strain>
    </source>
</reference>
<evidence type="ECO:0000256" key="8">
    <source>
        <dbReference type="ARBA" id="ARBA00023128"/>
    </source>
</evidence>
<evidence type="ECO:0000256" key="4">
    <source>
        <dbReference type="ARBA" id="ARBA00022630"/>
    </source>
</evidence>
<dbReference type="SUPFAM" id="SSF55103">
    <property type="entry name" value="FAD-linked oxidases, C-terminal domain"/>
    <property type="match status" value="1"/>
</dbReference>
<comment type="similarity">
    <text evidence="3">Belongs to the FAD-binding oxidoreductase/transferase type 4 family.</text>
</comment>
<evidence type="ECO:0000256" key="1">
    <source>
        <dbReference type="ARBA" id="ARBA00001974"/>
    </source>
</evidence>
<evidence type="ECO:0000256" key="2">
    <source>
        <dbReference type="ARBA" id="ARBA00004173"/>
    </source>
</evidence>
<dbReference type="FunFam" id="3.30.465.10:FF:000056">
    <property type="entry name" value="Uncharacterized protein"/>
    <property type="match status" value="1"/>
</dbReference>
<dbReference type="Pfam" id="PF02913">
    <property type="entry name" value="FAD-oxidase_C"/>
    <property type="match status" value="1"/>
</dbReference>
<keyword evidence="8" id="KW-0496">Mitochondrion</keyword>
<evidence type="ECO:0000256" key="3">
    <source>
        <dbReference type="ARBA" id="ARBA00008000"/>
    </source>
</evidence>
<dbReference type="PANTHER" id="PTHR11748">
    <property type="entry name" value="D-LACTATE DEHYDROGENASE"/>
    <property type="match status" value="1"/>
</dbReference>
<dbReference type="InterPro" id="IPR016171">
    <property type="entry name" value="Vanillyl_alc_oxidase_C-sub2"/>
</dbReference>
<feature type="domain" description="FAD-binding PCMH-type" evidence="10">
    <location>
        <begin position="64"/>
        <end position="242"/>
    </location>
</feature>